<dbReference type="PANTHER" id="PTHR31321:SF87">
    <property type="entry name" value="PECTINESTERASE 63-RELATED"/>
    <property type="match status" value="1"/>
</dbReference>
<proteinExistence type="inferred from homology"/>
<name>A0AA88VB24_9ASTE</name>
<feature type="active site" evidence="7">
    <location>
        <position position="213"/>
    </location>
</feature>
<dbReference type="InterPro" id="IPR000070">
    <property type="entry name" value="Pectinesterase_cat"/>
</dbReference>
<keyword evidence="11" id="KW-1185">Reference proteome</keyword>
<keyword evidence="8" id="KW-0732">Signal</keyword>
<dbReference type="Proteomes" id="UP001188597">
    <property type="component" value="Unassembled WGS sequence"/>
</dbReference>
<keyword evidence="4 8" id="KW-0378">Hydrolase</keyword>
<dbReference type="Pfam" id="PF01095">
    <property type="entry name" value="Pectinesterase"/>
    <property type="match status" value="1"/>
</dbReference>
<dbReference type="PANTHER" id="PTHR31321">
    <property type="entry name" value="ACYL-COA THIOESTER HYDROLASE YBHC-RELATED"/>
    <property type="match status" value="1"/>
</dbReference>
<dbReference type="InterPro" id="IPR012334">
    <property type="entry name" value="Pectin_lyas_fold"/>
</dbReference>
<dbReference type="InterPro" id="IPR011050">
    <property type="entry name" value="Pectin_lyase_fold/virulence"/>
</dbReference>
<evidence type="ECO:0000256" key="7">
    <source>
        <dbReference type="PROSITE-ProRule" id="PRU10040"/>
    </source>
</evidence>
<dbReference type="SUPFAM" id="SSF51126">
    <property type="entry name" value="Pectin lyase-like"/>
    <property type="match status" value="1"/>
</dbReference>
<comment type="caution">
    <text evidence="10">The sequence shown here is derived from an EMBL/GenBank/DDBJ whole genome shotgun (WGS) entry which is preliminary data.</text>
</comment>
<evidence type="ECO:0000256" key="4">
    <source>
        <dbReference type="ARBA" id="ARBA00022801"/>
    </source>
</evidence>
<evidence type="ECO:0000256" key="2">
    <source>
        <dbReference type="ARBA" id="ARBA00008891"/>
    </source>
</evidence>
<dbReference type="EMBL" id="JAVXUP010002169">
    <property type="protein sequence ID" value="KAK3005110.1"/>
    <property type="molecule type" value="Genomic_DNA"/>
</dbReference>
<evidence type="ECO:0000256" key="1">
    <source>
        <dbReference type="ARBA" id="ARBA00005184"/>
    </source>
</evidence>
<comment type="similarity">
    <text evidence="2">Belongs to the pectinesterase family.</text>
</comment>
<sequence>MANTAIEAVILTIIFFIPIVISDDNAQVPPQRSQVDDWFRTNIMAYMARKGTLDPALVEAEAATKVIKVRADGTADFKTVTDAINSIPKGNKKRVIVSIGEAETTLRKSGLFEISRLLRFTERLMICQGWFTTYGTVDSATLIVESDYFSAVNVVFANSALRPDGKKQGAQALALLVTGDKAALYNCKNDWDTLCDDRGRHFYKDCYIEGTVDFIFGFAKSIFLFSKNGDLNLFYAEYNCNGPGSDVSRRVGFAKKLSDADAKPFLSLSFVEGSKWLLPPASL</sequence>
<accession>A0AA88VB24</accession>
<dbReference type="InterPro" id="IPR033131">
    <property type="entry name" value="Pectinesterase_Asp_AS"/>
</dbReference>
<evidence type="ECO:0000256" key="5">
    <source>
        <dbReference type="ARBA" id="ARBA00023085"/>
    </source>
</evidence>
<evidence type="ECO:0000256" key="8">
    <source>
        <dbReference type="RuleBase" id="RU000589"/>
    </source>
</evidence>
<comment type="catalytic activity">
    <reaction evidence="6 8">
        <text>[(1-&gt;4)-alpha-D-galacturonosyl methyl ester](n) + n H2O = [(1-&gt;4)-alpha-D-galacturonosyl](n) + n methanol + n H(+)</text>
        <dbReference type="Rhea" id="RHEA:22380"/>
        <dbReference type="Rhea" id="RHEA-COMP:14570"/>
        <dbReference type="Rhea" id="RHEA-COMP:14573"/>
        <dbReference type="ChEBI" id="CHEBI:15377"/>
        <dbReference type="ChEBI" id="CHEBI:15378"/>
        <dbReference type="ChEBI" id="CHEBI:17790"/>
        <dbReference type="ChEBI" id="CHEBI:140522"/>
        <dbReference type="ChEBI" id="CHEBI:140523"/>
        <dbReference type="EC" id="3.1.1.11"/>
    </reaction>
</comment>
<evidence type="ECO:0000313" key="10">
    <source>
        <dbReference type="EMBL" id="KAK3005110.1"/>
    </source>
</evidence>
<organism evidence="10 11">
    <name type="scientific">Escallonia herrerae</name>
    <dbReference type="NCBI Taxonomy" id="1293975"/>
    <lineage>
        <taxon>Eukaryota</taxon>
        <taxon>Viridiplantae</taxon>
        <taxon>Streptophyta</taxon>
        <taxon>Embryophyta</taxon>
        <taxon>Tracheophyta</taxon>
        <taxon>Spermatophyta</taxon>
        <taxon>Magnoliopsida</taxon>
        <taxon>eudicotyledons</taxon>
        <taxon>Gunneridae</taxon>
        <taxon>Pentapetalae</taxon>
        <taxon>asterids</taxon>
        <taxon>campanulids</taxon>
        <taxon>Escalloniales</taxon>
        <taxon>Escalloniaceae</taxon>
        <taxon>Escallonia</taxon>
    </lineage>
</organism>
<feature type="domain" description="Pectinesterase catalytic" evidence="9">
    <location>
        <begin position="68"/>
        <end position="223"/>
    </location>
</feature>
<evidence type="ECO:0000256" key="6">
    <source>
        <dbReference type="ARBA" id="ARBA00047928"/>
    </source>
</evidence>
<keyword evidence="5 8" id="KW-0063">Aspartyl esterase</keyword>
<reference evidence="10" key="1">
    <citation type="submission" date="2022-12" db="EMBL/GenBank/DDBJ databases">
        <title>Draft genome assemblies for two species of Escallonia (Escalloniales).</title>
        <authorList>
            <person name="Chanderbali A."/>
            <person name="Dervinis C."/>
            <person name="Anghel I."/>
            <person name="Soltis D."/>
            <person name="Soltis P."/>
            <person name="Zapata F."/>
        </authorList>
    </citation>
    <scope>NUCLEOTIDE SEQUENCE</scope>
    <source>
        <strain evidence="10">UCBG64.0493</strain>
        <tissue evidence="10">Leaf</tissue>
    </source>
</reference>
<dbReference type="GO" id="GO:0045490">
    <property type="term" value="P:pectin catabolic process"/>
    <property type="evidence" value="ECO:0007669"/>
    <property type="project" value="UniProtKB-UniRule"/>
</dbReference>
<dbReference type="EC" id="3.1.1.11" evidence="3 8"/>
<comment type="pathway">
    <text evidence="1 8">Glycan metabolism; pectin degradation; 2-dehydro-3-deoxy-D-gluconate from pectin: step 1/5.</text>
</comment>
<evidence type="ECO:0000259" key="9">
    <source>
        <dbReference type="Pfam" id="PF01095"/>
    </source>
</evidence>
<protein>
    <recommendedName>
        <fullName evidence="3 8">Pectinesterase</fullName>
        <ecNumber evidence="3 8">3.1.1.11</ecNumber>
    </recommendedName>
</protein>
<dbReference type="GO" id="GO:0042545">
    <property type="term" value="P:cell wall modification"/>
    <property type="evidence" value="ECO:0007669"/>
    <property type="project" value="UniProtKB-UniRule"/>
</dbReference>
<gene>
    <name evidence="10" type="ORF">RJ639_016527</name>
</gene>
<feature type="chain" id="PRO_5041518947" description="Pectinesterase" evidence="8">
    <location>
        <begin position="23"/>
        <end position="283"/>
    </location>
</feature>
<evidence type="ECO:0000313" key="11">
    <source>
        <dbReference type="Proteomes" id="UP001188597"/>
    </source>
</evidence>
<feature type="signal peptide" evidence="8">
    <location>
        <begin position="1"/>
        <end position="22"/>
    </location>
</feature>
<evidence type="ECO:0000256" key="3">
    <source>
        <dbReference type="ARBA" id="ARBA00013229"/>
    </source>
</evidence>
<dbReference type="PROSITE" id="PS00503">
    <property type="entry name" value="PECTINESTERASE_2"/>
    <property type="match status" value="1"/>
</dbReference>
<dbReference type="AlphaFoldDB" id="A0AA88VB24"/>
<dbReference type="Gene3D" id="2.160.20.10">
    <property type="entry name" value="Single-stranded right-handed beta-helix, Pectin lyase-like"/>
    <property type="match status" value="3"/>
</dbReference>
<dbReference type="GO" id="GO:0030599">
    <property type="term" value="F:pectinesterase activity"/>
    <property type="evidence" value="ECO:0007669"/>
    <property type="project" value="UniProtKB-UniRule"/>
</dbReference>